<evidence type="ECO:0000313" key="4">
    <source>
        <dbReference type="Proteomes" id="UP000195807"/>
    </source>
</evidence>
<dbReference type="OrthoDB" id="9808275at2"/>
<geneLocation type="plasmid" evidence="4">
    <name>pcme4a9ii</name>
</geneLocation>
<organism evidence="3 4">
    <name type="scientific">Croceicoccus marinus</name>
    <dbReference type="NCBI Taxonomy" id="450378"/>
    <lineage>
        <taxon>Bacteria</taxon>
        <taxon>Pseudomonadati</taxon>
        <taxon>Pseudomonadota</taxon>
        <taxon>Alphaproteobacteria</taxon>
        <taxon>Sphingomonadales</taxon>
        <taxon>Erythrobacteraceae</taxon>
        <taxon>Croceicoccus</taxon>
    </lineage>
</organism>
<evidence type="ECO:0000256" key="2">
    <source>
        <dbReference type="ARBA" id="ARBA00022833"/>
    </source>
</evidence>
<reference evidence="3 4" key="1">
    <citation type="submission" date="2017-01" db="EMBL/GenBank/DDBJ databases">
        <title>Complete genome sequence of esterase-producing bacterium Croceicoccus marinus E4A9.</title>
        <authorList>
            <person name="Wu Y.-H."/>
            <person name="Cheng H."/>
            <person name="Xu L."/>
            <person name="Huo Y.-Y."/>
            <person name="Wang C.-S."/>
            <person name="Xu X.-W."/>
        </authorList>
    </citation>
    <scope>NUCLEOTIDE SEQUENCE [LARGE SCALE GENOMIC DNA]</scope>
    <source>
        <strain evidence="3 4">E4A9</strain>
        <plasmid evidence="4">Plasmid pcme4a9ii</plasmid>
    </source>
</reference>
<dbReference type="InterPro" id="IPR014710">
    <property type="entry name" value="RmlC-like_jellyroll"/>
</dbReference>
<evidence type="ECO:0008006" key="5">
    <source>
        <dbReference type="Google" id="ProtNLM"/>
    </source>
</evidence>
<keyword evidence="2" id="KW-0862">Zinc</keyword>
<dbReference type="InterPro" id="IPR011051">
    <property type="entry name" value="RmlC_Cupin_sf"/>
</dbReference>
<sequence>MTPVQLVPRAVAKVWGRRQPGFGFAQAASGDDPIGEIWFEEPNHRSGVLLVKYLFTSERLSVQVHPDDAGARALGHPRGKDECWMILKAEPGAQIGLGLKAVVAIDTLRLAALDGTIETMLDWREVSPGDVYYLPAGTIHAIGAGITLIEIQQNVDLTYRMYDYGRPRVLHLEAALRVARPGPWQAPTQPYVLADARRIVAEGHKFVVEQWSGARAGTLAPGTAAWIVPLSGHGRIGTAPVEPGQTWLADEQHSLDYNGELLVAYPGSKVTEGLWVSSR</sequence>
<protein>
    <recommendedName>
        <fullName evidence="5">Phosphoheptose isomerase</fullName>
    </recommendedName>
</protein>
<name>A0A217EYN0_9SPHN</name>
<dbReference type="CDD" id="cd07010">
    <property type="entry name" value="cupin_PMI_type_I_N_bac"/>
    <property type="match status" value="1"/>
</dbReference>
<dbReference type="PANTHER" id="PTHR42742">
    <property type="entry name" value="TRANSCRIPTIONAL REPRESSOR MPRA"/>
    <property type="match status" value="1"/>
</dbReference>
<evidence type="ECO:0000313" key="3">
    <source>
        <dbReference type="EMBL" id="ARU18230.1"/>
    </source>
</evidence>
<keyword evidence="4" id="KW-1185">Reference proteome</keyword>
<dbReference type="EMBL" id="CP019604">
    <property type="protein sequence ID" value="ARU18230.1"/>
    <property type="molecule type" value="Genomic_DNA"/>
</dbReference>
<dbReference type="PANTHER" id="PTHR42742:SF3">
    <property type="entry name" value="FRUCTOKINASE"/>
    <property type="match status" value="1"/>
</dbReference>
<keyword evidence="3" id="KW-0614">Plasmid</keyword>
<dbReference type="Gene3D" id="2.60.120.10">
    <property type="entry name" value="Jelly Rolls"/>
    <property type="match status" value="1"/>
</dbReference>
<dbReference type="SUPFAM" id="SSF51182">
    <property type="entry name" value="RmlC-like cupins"/>
    <property type="match status" value="1"/>
</dbReference>
<dbReference type="STRING" id="450378.GCA_001661675_03590"/>
<evidence type="ECO:0000256" key="1">
    <source>
        <dbReference type="ARBA" id="ARBA00022723"/>
    </source>
</evidence>
<dbReference type="InterPro" id="IPR051804">
    <property type="entry name" value="Carb_Metab_Reg_Kinase/Isom"/>
</dbReference>
<dbReference type="AlphaFoldDB" id="A0A217EYN0"/>
<dbReference type="KEGG" id="cman:A9D14_17870"/>
<accession>A0A217EYN0</accession>
<keyword evidence="1" id="KW-0479">Metal-binding</keyword>
<dbReference type="GO" id="GO:0046872">
    <property type="term" value="F:metal ion binding"/>
    <property type="evidence" value="ECO:0007669"/>
    <property type="project" value="UniProtKB-KW"/>
</dbReference>
<gene>
    <name evidence="3" type="ORF">A9D14_17870</name>
</gene>
<proteinExistence type="predicted"/>
<dbReference type="Proteomes" id="UP000195807">
    <property type="component" value="Plasmid pCME4A9II"/>
</dbReference>
<dbReference type="RefSeq" id="WP_083988186.1">
    <property type="nucleotide sequence ID" value="NZ_CP019604.1"/>
</dbReference>